<dbReference type="GO" id="GO:0005778">
    <property type="term" value="C:peroxisomal membrane"/>
    <property type="evidence" value="ECO:0007669"/>
    <property type="project" value="UniProtKB-ARBA"/>
</dbReference>
<dbReference type="Proteomes" id="UP001150238">
    <property type="component" value="Unassembled WGS sequence"/>
</dbReference>
<proteinExistence type="predicted"/>
<evidence type="ECO:0000313" key="4">
    <source>
        <dbReference type="Proteomes" id="UP001150238"/>
    </source>
</evidence>
<sequence>MTTVPSPPPVPHLEPSSAAELARQRLIPKSRFPFSISLPNLRAPPLSKLKGKGKQKEVDVEQDLSAAAAADEENTEDPSTIKLSAPRLTDDDEYQDKYEWAVLYENQRGLTLFSIPYYSSNSLLPSDPAPFTMPSAVSLKRAHQPSVSLKEYPLPDGNWCWVSKSWMVDMRSDSGEVQHDGFEYNWIFRTHHWHPQVGPLSAGGWVRRRRWVRLMMRPGKKRRMVIEEGDGMNDGPTPTITSLSLRSSWNGWDKRLSTPPSLFTNTTSQRDTFYLPEVWQGNVDEDWFMCRELMKMATSDGAKLELWKRWLGLAESTDPSETTIKGKQKAEALGDDQSFEWPSVPPLEYVIAVLRAKLTTILKNFFVFPESRRVFIELLFKAEIFDRVSGLEHSMTLVKALDFWSLKSELGDLKSISSNNIRSSKSMDV</sequence>
<evidence type="ECO:0000256" key="1">
    <source>
        <dbReference type="SAM" id="MobiDB-lite"/>
    </source>
</evidence>
<evidence type="ECO:0000259" key="2">
    <source>
        <dbReference type="Pfam" id="PF06398"/>
    </source>
</evidence>
<evidence type="ECO:0000313" key="3">
    <source>
        <dbReference type="EMBL" id="KAJ4484688.1"/>
    </source>
</evidence>
<accession>A0A9W9AN64</accession>
<reference evidence="3" key="1">
    <citation type="submission" date="2022-08" db="EMBL/GenBank/DDBJ databases">
        <authorList>
            <consortium name="DOE Joint Genome Institute"/>
            <person name="Min B."/>
            <person name="Riley R."/>
            <person name="Sierra-Patev S."/>
            <person name="Naranjo-Ortiz M."/>
            <person name="Looney B."/>
            <person name="Konkel Z."/>
            <person name="Slot J.C."/>
            <person name="Sakamoto Y."/>
            <person name="Steenwyk J.L."/>
            <person name="Rokas A."/>
            <person name="Carro J."/>
            <person name="Camarero S."/>
            <person name="Ferreira P."/>
            <person name="Molpeceres G."/>
            <person name="Ruiz-Duenas F.J."/>
            <person name="Serrano A."/>
            <person name="Henrissat B."/>
            <person name="Drula E."/>
            <person name="Hughes K.W."/>
            <person name="Mata J.L."/>
            <person name="Ishikawa N.K."/>
            <person name="Vargas-Isla R."/>
            <person name="Ushijima S."/>
            <person name="Smith C.A."/>
            <person name="Ahrendt S."/>
            <person name="Andreopoulos W."/>
            <person name="He G."/>
            <person name="Labutti K."/>
            <person name="Lipzen A."/>
            <person name="Ng V."/>
            <person name="Sandor L."/>
            <person name="Barry K."/>
            <person name="Martinez A.T."/>
            <person name="Xiao Y."/>
            <person name="Gibbons J.G."/>
            <person name="Terashima K."/>
            <person name="Hibbett D.S."/>
            <person name="Grigoriev I.V."/>
        </authorList>
    </citation>
    <scope>NUCLEOTIDE SEQUENCE</scope>
    <source>
        <strain evidence="3">Sp2 HRB7682 ss15</strain>
    </source>
</reference>
<name>A0A9W9AN64_9AGAR</name>
<gene>
    <name evidence="3" type="ORF">C8J55DRAFT_487759</name>
</gene>
<feature type="domain" description="TECPR1-like DysF" evidence="2">
    <location>
        <begin position="75"/>
        <end position="213"/>
    </location>
</feature>
<dbReference type="AlphaFoldDB" id="A0A9W9AN64"/>
<dbReference type="Pfam" id="PF06398">
    <property type="entry name" value="Pex24p"/>
    <property type="match status" value="1"/>
</dbReference>
<dbReference type="InterPro" id="IPR010482">
    <property type="entry name" value="TECPR1-like_DysF"/>
</dbReference>
<dbReference type="GO" id="GO:0007031">
    <property type="term" value="P:peroxisome organization"/>
    <property type="evidence" value="ECO:0007669"/>
    <property type="project" value="UniProtKB-ARBA"/>
</dbReference>
<protein>
    <recommendedName>
        <fullName evidence="2">TECPR1-like DysF domain-containing protein</fullName>
    </recommendedName>
</protein>
<dbReference type="EMBL" id="JANVFS010000011">
    <property type="protein sequence ID" value="KAJ4484688.1"/>
    <property type="molecule type" value="Genomic_DNA"/>
</dbReference>
<organism evidence="3 4">
    <name type="scientific">Lentinula lateritia</name>
    <dbReference type="NCBI Taxonomy" id="40482"/>
    <lineage>
        <taxon>Eukaryota</taxon>
        <taxon>Fungi</taxon>
        <taxon>Dikarya</taxon>
        <taxon>Basidiomycota</taxon>
        <taxon>Agaricomycotina</taxon>
        <taxon>Agaricomycetes</taxon>
        <taxon>Agaricomycetidae</taxon>
        <taxon>Agaricales</taxon>
        <taxon>Marasmiineae</taxon>
        <taxon>Omphalotaceae</taxon>
        <taxon>Lentinula</taxon>
    </lineage>
</organism>
<comment type="caution">
    <text evidence="3">The sequence shown here is derived from an EMBL/GenBank/DDBJ whole genome shotgun (WGS) entry which is preliminary data.</text>
</comment>
<feature type="region of interest" description="Disordered" evidence="1">
    <location>
        <begin position="35"/>
        <end position="83"/>
    </location>
</feature>
<reference evidence="3" key="2">
    <citation type="journal article" date="2023" name="Proc. Natl. Acad. Sci. U.S.A.">
        <title>A global phylogenomic analysis of the shiitake genus Lentinula.</title>
        <authorList>
            <person name="Sierra-Patev S."/>
            <person name="Min B."/>
            <person name="Naranjo-Ortiz M."/>
            <person name="Looney B."/>
            <person name="Konkel Z."/>
            <person name="Slot J.C."/>
            <person name="Sakamoto Y."/>
            <person name="Steenwyk J.L."/>
            <person name="Rokas A."/>
            <person name="Carro J."/>
            <person name="Camarero S."/>
            <person name="Ferreira P."/>
            <person name="Molpeceres G."/>
            <person name="Ruiz-Duenas F.J."/>
            <person name="Serrano A."/>
            <person name="Henrissat B."/>
            <person name="Drula E."/>
            <person name="Hughes K.W."/>
            <person name="Mata J.L."/>
            <person name="Ishikawa N.K."/>
            <person name="Vargas-Isla R."/>
            <person name="Ushijima S."/>
            <person name="Smith C.A."/>
            <person name="Donoghue J."/>
            <person name="Ahrendt S."/>
            <person name="Andreopoulos W."/>
            <person name="He G."/>
            <person name="LaButti K."/>
            <person name="Lipzen A."/>
            <person name="Ng V."/>
            <person name="Riley R."/>
            <person name="Sandor L."/>
            <person name="Barry K."/>
            <person name="Martinez A.T."/>
            <person name="Xiao Y."/>
            <person name="Gibbons J.G."/>
            <person name="Terashima K."/>
            <person name="Grigoriev I.V."/>
            <person name="Hibbett D."/>
        </authorList>
    </citation>
    <scope>NUCLEOTIDE SEQUENCE</scope>
    <source>
        <strain evidence="3">Sp2 HRB7682 ss15</strain>
    </source>
</reference>